<protein>
    <submittedName>
        <fullName evidence="2">Uncharacterized protein</fullName>
    </submittedName>
</protein>
<evidence type="ECO:0000313" key="2">
    <source>
        <dbReference type="EMBL" id="CAD7647261.1"/>
    </source>
</evidence>
<sequence length="271" mass="30328">MSYTLLNISQTNDTKSDVQVCEGVSTPVVINVSIDNKRDNYLLDYDTTPTKPWKRISMSIVWYLSIHGALVLNIILIWHTVLNILPVGFQPLIGYIMALTWNTTSVVIINRYYFCRNQLNANLYHNARKGPGTLFKSIIVAGDCAIYKPCNALMAIIIAYGLTLTAVLVIKTRNVTQICGETVSHIETYGSLAPDCQSLDFKIAFLQFKVMWIESKLNIQPGYFKSLATSAVPHTSAFVEYVVLPVVFEATSGALYFDAPTHAEWLMDMVL</sequence>
<name>A0A7R9LSW6_9ACAR</name>
<dbReference type="Proteomes" id="UP000728032">
    <property type="component" value="Unassembled WGS sequence"/>
</dbReference>
<evidence type="ECO:0000256" key="1">
    <source>
        <dbReference type="SAM" id="Phobius"/>
    </source>
</evidence>
<evidence type="ECO:0000313" key="3">
    <source>
        <dbReference type="Proteomes" id="UP000728032"/>
    </source>
</evidence>
<accession>A0A7R9LSW6</accession>
<keyword evidence="1" id="KW-0472">Membrane</keyword>
<keyword evidence="1" id="KW-1133">Transmembrane helix</keyword>
<gene>
    <name evidence="2" type="ORF">ONB1V03_LOCUS6157</name>
</gene>
<reference evidence="2" key="1">
    <citation type="submission" date="2020-11" db="EMBL/GenBank/DDBJ databases">
        <authorList>
            <person name="Tran Van P."/>
        </authorList>
    </citation>
    <scope>NUCLEOTIDE SEQUENCE</scope>
</reference>
<dbReference type="EMBL" id="CAJPVJ010002678">
    <property type="protein sequence ID" value="CAG2166642.1"/>
    <property type="molecule type" value="Genomic_DNA"/>
</dbReference>
<dbReference type="EMBL" id="OC917503">
    <property type="protein sequence ID" value="CAD7647261.1"/>
    <property type="molecule type" value="Genomic_DNA"/>
</dbReference>
<dbReference type="AlphaFoldDB" id="A0A7R9LSW6"/>
<feature type="transmembrane region" description="Helical" evidence="1">
    <location>
        <begin position="60"/>
        <end position="80"/>
    </location>
</feature>
<keyword evidence="1" id="KW-0812">Transmembrane</keyword>
<feature type="transmembrane region" description="Helical" evidence="1">
    <location>
        <begin position="92"/>
        <end position="114"/>
    </location>
</feature>
<proteinExistence type="predicted"/>
<organism evidence="2">
    <name type="scientific">Oppiella nova</name>
    <dbReference type="NCBI Taxonomy" id="334625"/>
    <lineage>
        <taxon>Eukaryota</taxon>
        <taxon>Metazoa</taxon>
        <taxon>Ecdysozoa</taxon>
        <taxon>Arthropoda</taxon>
        <taxon>Chelicerata</taxon>
        <taxon>Arachnida</taxon>
        <taxon>Acari</taxon>
        <taxon>Acariformes</taxon>
        <taxon>Sarcoptiformes</taxon>
        <taxon>Oribatida</taxon>
        <taxon>Brachypylina</taxon>
        <taxon>Oppioidea</taxon>
        <taxon>Oppiidae</taxon>
        <taxon>Oppiella</taxon>
    </lineage>
</organism>
<feature type="transmembrane region" description="Helical" evidence="1">
    <location>
        <begin position="152"/>
        <end position="170"/>
    </location>
</feature>
<keyword evidence="3" id="KW-1185">Reference proteome</keyword>